<protein>
    <submittedName>
        <fullName evidence="1">Uncharacterized protein</fullName>
    </submittedName>
</protein>
<accession>A0A2Y9APM5</accession>
<reference evidence="1 2" key="1">
    <citation type="submission" date="2016-10" db="EMBL/GenBank/DDBJ databases">
        <authorList>
            <person name="Cai Z."/>
        </authorList>
    </citation>
    <scope>NUCLEOTIDE SEQUENCE [LARGE SCALE GENOMIC DNA]</scope>
    <source>
        <strain evidence="1 2">CGMCC 1.10826</strain>
    </source>
</reference>
<organism evidence="1 2">
    <name type="scientific">Georgenia satyanarayanai</name>
    <dbReference type="NCBI Taxonomy" id="860221"/>
    <lineage>
        <taxon>Bacteria</taxon>
        <taxon>Bacillati</taxon>
        <taxon>Actinomycetota</taxon>
        <taxon>Actinomycetes</taxon>
        <taxon>Micrococcales</taxon>
        <taxon>Bogoriellaceae</taxon>
        <taxon>Georgenia</taxon>
    </lineage>
</organism>
<evidence type="ECO:0000313" key="1">
    <source>
        <dbReference type="EMBL" id="SSA46441.1"/>
    </source>
</evidence>
<keyword evidence="2" id="KW-1185">Reference proteome</keyword>
<evidence type="ECO:0000313" key="2">
    <source>
        <dbReference type="Proteomes" id="UP000250222"/>
    </source>
</evidence>
<gene>
    <name evidence="1" type="ORF">SAMN05216184_11763</name>
</gene>
<dbReference type="EMBL" id="UETB01000017">
    <property type="protein sequence ID" value="SSA46441.1"/>
    <property type="molecule type" value="Genomic_DNA"/>
</dbReference>
<name>A0A2Y9APM5_9MICO</name>
<dbReference type="Proteomes" id="UP000250222">
    <property type="component" value="Unassembled WGS sequence"/>
</dbReference>
<sequence length="32" mass="3563">MLSERQVGRTATEKTEQVARTLYEAAVARVTP</sequence>
<proteinExistence type="predicted"/>
<dbReference type="AlphaFoldDB" id="A0A2Y9APM5"/>